<accession>A0A9R1UVI4</accession>
<dbReference type="Proteomes" id="UP000235145">
    <property type="component" value="Unassembled WGS sequence"/>
</dbReference>
<name>A0A9R1UVI4_LACSA</name>
<evidence type="ECO:0000313" key="2">
    <source>
        <dbReference type="Proteomes" id="UP000235145"/>
    </source>
</evidence>
<protein>
    <submittedName>
        <fullName evidence="1">Uncharacterized protein</fullName>
    </submittedName>
</protein>
<evidence type="ECO:0000313" key="1">
    <source>
        <dbReference type="EMBL" id="KAJ0193635.1"/>
    </source>
</evidence>
<gene>
    <name evidence="1" type="ORF">LSAT_V11C800426000</name>
</gene>
<comment type="caution">
    <text evidence="1">The sequence shown here is derived from an EMBL/GenBank/DDBJ whole genome shotgun (WGS) entry which is preliminary data.</text>
</comment>
<reference evidence="1 2" key="1">
    <citation type="journal article" date="2017" name="Nat. Commun.">
        <title>Genome assembly with in vitro proximity ligation data and whole-genome triplication in lettuce.</title>
        <authorList>
            <person name="Reyes-Chin-Wo S."/>
            <person name="Wang Z."/>
            <person name="Yang X."/>
            <person name="Kozik A."/>
            <person name="Arikit S."/>
            <person name="Song C."/>
            <person name="Xia L."/>
            <person name="Froenicke L."/>
            <person name="Lavelle D.O."/>
            <person name="Truco M.J."/>
            <person name="Xia R."/>
            <person name="Zhu S."/>
            <person name="Xu C."/>
            <person name="Xu H."/>
            <person name="Xu X."/>
            <person name="Cox K."/>
            <person name="Korf I."/>
            <person name="Meyers B.C."/>
            <person name="Michelmore R.W."/>
        </authorList>
    </citation>
    <scope>NUCLEOTIDE SEQUENCE [LARGE SCALE GENOMIC DNA]</scope>
    <source>
        <strain evidence="2">cv. Salinas</strain>
        <tissue evidence="1">Seedlings</tissue>
    </source>
</reference>
<dbReference type="EMBL" id="NBSK02000008">
    <property type="protein sequence ID" value="KAJ0193635.1"/>
    <property type="molecule type" value="Genomic_DNA"/>
</dbReference>
<organism evidence="1 2">
    <name type="scientific">Lactuca sativa</name>
    <name type="common">Garden lettuce</name>
    <dbReference type="NCBI Taxonomy" id="4236"/>
    <lineage>
        <taxon>Eukaryota</taxon>
        <taxon>Viridiplantae</taxon>
        <taxon>Streptophyta</taxon>
        <taxon>Embryophyta</taxon>
        <taxon>Tracheophyta</taxon>
        <taxon>Spermatophyta</taxon>
        <taxon>Magnoliopsida</taxon>
        <taxon>eudicotyledons</taxon>
        <taxon>Gunneridae</taxon>
        <taxon>Pentapetalae</taxon>
        <taxon>asterids</taxon>
        <taxon>campanulids</taxon>
        <taxon>Asterales</taxon>
        <taxon>Asteraceae</taxon>
        <taxon>Cichorioideae</taxon>
        <taxon>Cichorieae</taxon>
        <taxon>Lactucinae</taxon>
        <taxon>Lactuca</taxon>
    </lineage>
</organism>
<sequence>MNLKEYENQSQCEEVCCRKSKGLTESVDMTEDNEIHKENELRTKRRFDSCKIKGDEVVVLNSCSVIYCVKYVLTGKHKQGTGSVYFFYWSGAFVEYESGCASIMGHYTVRNFDADRMVLNLHHGDIPINRQVIQELLGLPLGNVTIKFMTYREVTDDIIIVWKKQSDDEDNIRPRVVQQVIMQTTRADLLYKVNIFVLLCNTLESVRCDSVNIVRGRPAICFWNVEKLCERERVECRTIGLGMGELQEPFQVINESSGTSNVGQEKVQGNDAGGVKISDGRCKGNQGEEIFSGSGESVETTISTIKEMHDMLVQQKKVLEDKINDVVKKYPENQLVKEWKNKFPHHRNHNNLNGGMITRLKLNVY</sequence>
<keyword evidence="2" id="KW-1185">Reference proteome</keyword>
<proteinExistence type="predicted"/>
<dbReference type="AlphaFoldDB" id="A0A9R1UVI4"/>